<keyword evidence="5 9" id="KW-0479">Metal-binding</keyword>
<feature type="transmembrane region" description="Helical" evidence="11">
    <location>
        <begin position="107"/>
        <end position="127"/>
    </location>
</feature>
<dbReference type="PANTHER" id="PTHR46300:SF7">
    <property type="entry name" value="P450, PUTATIVE (EUROFUNG)-RELATED"/>
    <property type="match status" value="1"/>
</dbReference>
<evidence type="ECO:0000256" key="8">
    <source>
        <dbReference type="ARBA" id="ARBA00023033"/>
    </source>
</evidence>
<evidence type="ECO:0000256" key="10">
    <source>
        <dbReference type="RuleBase" id="RU000461"/>
    </source>
</evidence>
<evidence type="ECO:0000256" key="9">
    <source>
        <dbReference type="PIRSR" id="PIRSR602401-1"/>
    </source>
</evidence>
<evidence type="ECO:0000256" key="7">
    <source>
        <dbReference type="ARBA" id="ARBA00023004"/>
    </source>
</evidence>
<dbReference type="PROSITE" id="PS00086">
    <property type="entry name" value="CYTOCHROME_P450"/>
    <property type="match status" value="1"/>
</dbReference>
<dbReference type="PANTHER" id="PTHR46300">
    <property type="entry name" value="P450, PUTATIVE (EUROFUNG)-RELATED-RELATED"/>
    <property type="match status" value="1"/>
</dbReference>
<dbReference type="InterPro" id="IPR050364">
    <property type="entry name" value="Cytochrome_P450_fung"/>
</dbReference>
<keyword evidence="11" id="KW-0472">Membrane</keyword>
<comment type="similarity">
    <text evidence="3 10">Belongs to the cytochrome P450 family.</text>
</comment>
<evidence type="ECO:0000256" key="3">
    <source>
        <dbReference type="ARBA" id="ARBA00010617"/>
    </source>
</evidence>
<sequence length="555" mass="61727">MSVIVLAPGVSSCHVAAFFAVIILVYVVHRRHRVCRLANPRNLPYPPGPKPLPIIGNIFDIARDLVFLSTLGKHILFVNSFETANQLFEKRSANYSDRTQSTMSHELYALIWILLCRFLLIYFPKAWGGVLVLDTCAMAIAGGNTVFQQSVSPSFWPIQLREAHALLRRLLHSPYRLDHHLRHNAAAVIMSVTYGITIDLTEDRYIALAEKALEGMAKSAGPGAFLVDLMPSRESYFAALSVSPFIDVPCRSVRYIPEWVPGASFKRKAREWRAAVMGMKEEPFATVVNEMKSGKAPPSFVSNLLNDLGSEKDSEEDEIETIKNCAGIAYAASFVLAVLVHPEVQRKAQQELDAVVGRDRLPDFNDRPSLPYTSAIVKEVLRWNPVTPLGLPHMVTNDDEFNGNDCCRKFMASFLGIFSPSSTGAYLGSYRGILNDPNIYPDPRRFSPDRFMGEADKSPSQHLSPTDTLSVAFGYGRRFCPGRHMGESQVWISVACILSAFDITPALDENGRPIEVVPAFSSGMICHPLPFKFSITPRGDASRSLVEQTEFSTYF</sequence>
<comment type="cofactor">
    <cofactor evidence="1 9">
        <name>heme</name>
        <dbReference type="ChEBI" id="CHEBI:30413"/>
    </cofactor>
</comment>
<gene>
    <name evidence="12" type="ORF">CVT25_013650</name>
</gene>
<dbReference type="Gene3D" id="1.10.630.10">
    <property type="entry name" value="Cytochrome P450"/>
    <property type="match status" value="1"/>
</dbReference>
<evidence type="ECO:0008006" key="14">
    <source>
        <dbReference type="Google" id="ProtNLM"/>
    </source>
</evidence>
<dbReference type="GO" id="GO:0016705">
    <property type="term" value="F:oxidoreductase activity, acting on paired donors, with incorporation or reduction of molecular oxygen"/>
    <property type="evidence" value="ECO:0007669"/>
    <property type="project" value="InterPro"/>
</dbReference>
<dbReference type="InterPro" id="IPR002401">
    <property type="entry name" value="Cyt_P450_E_grp-I"/>
</dbReference>
<proteinExistence type="inferred from homology"/>
<evidence type="ECO:0000256" key="6">
    <source>
        <dbReference type="ARBA" id="ARBA00023002"/>
    </source>
</evidence>
<keyword evidence="6 10" id="KW-0560">Oxidoreductase</keyword>
<comment type="caution">
    <text evidence="12">The sequence shown here is derived from an EMBL/GenBank/DDBJ whole genome shotgun (WGS) entry which is preliminary data.</text>
</comment>
<keyword evidence="4 9" id="KW-0349">Heme</keyword>
<feature type="binding site" description="axial binding residue" evidence="9">
    <location>
        <position position="480"/>
    </location>
    <ligand>
        <name>heme</name>
        <dbReference type="ChEBI" id="CHEBI:30413"/>
    </ligand>
    <ligandPart>
        <name>Fe</name>
        <dbReference type="ChEBI" id="CHEBI:18248"/>
    </ligandPart>
</feature>
<name>A0A409WTF5_PSICY</name>
<dbReference type="GO" id="GO:0004497">
    <property type="term" value="F:monooxygenase activity"/>
    <property type="evidence" value="ECO:0007669"/>
    <property type="project" value="UniProtKB-KW"/>
</dbReference>
<dbReference type="OrthoDB" id="2789670at2759"/>
<dbReference type="PRINTS" id="PR00463">
    <property type="entry name" value="EP450I"/>
</dbReference>
<evidence type="ECO:0000256" key="2">
    <source>
        <dbReference type="ARBA" id="ARBA00005179"/>
    </source>
</evidence>
<dbReference type="InterPro" id="IPR017972">
    <property type="entry name" value="Cyt_P450_CS"/>
</dbReference>
<evidence type="ECO:0000313" key="12">
    <source>
        <dbReference type="EMBL" id="PPQ81814.1"/>
    </source>
</evidence>
<keyword evidence="7 9" id="KW-0408">Iron</keyword>
<dbReference type="PRINTS" id="PR00385">
    <property type="entry name" value="P450"/>
</dbReference>
<dbReference type="STRING" id="93625.A0A409WTF5"/>
<reference evidence="12 13" key="1">
    <citation type="journal article" date="2018" name="Evol. Lett.">
        <title>Horizontal gene cluster transfer increased hallucinogenic mushroom diversity.</title>
        <authorList>
            <person name="Reynolds H.T."/>
            <person name="Vijayakumar V."/>
            <person name="Gluck-Thaler E."/>
            <person name="Korotkin H.B."/>
            <person name="Matheny P.B."/>
            <person name="Slot J.C."/>
        </authorList>
    </citation>
    <scope>NUCLEOTIDE SEQUENCE [LARGE SCALE GENOMIC DNA]</scope>
    <source>
        <strain evidence="12 13">2631</strain>
    </source>
</reference>
<keyword evidence="8 10" id="KW-0503">Monooxygenase</keyword>
<dbReference type="Proteomes" id="UP000283269">
    <property type="component" value="Unassembled WGS sequence"/>
</dbReference>
<evidence type="ECO:0000256" key="4">
    <source>
        <dbReference type="ARBA" id="ARBA00022617"/>
    </source>
</evidence>
<accession>A0A409WTF5</accession>
<keyword evidence="13" id="KW-1185">Reference proteome</keyword>
<dbReference type="EMBL" id="NHYD01003209">
    <property type="protein sequence ID" value="PPQ81814.1"/>
    <property type="molecule type" value="Genomic_DNA"/>
</dbReference>
<dbReference type="Pfam" id="PF00067">
    <property type="entry name" value="p450"/>
    <property type="match status" value="1"/>
</dbReference>
<dbReference type="AlphaFoldDB" id="A0A409WTF5"/>
<comment type="pathway">
    <text evidence="2">Secondary metabolite biosynthesis.</text>
</comment>
<organism evidence="12 13">
    <name type="scientific">Psilocybe cyanescens</name>
    <dbReference type="NCBI Taxonomy" id="93625"/>
    <lineage>
        <taxon>Eukaryota</taxon>
        <taxon>Fungi</taxon>
        <taxon>Dikarya</taxon>
        <taxon>Basidiomycota</taxon>
        <taxon>Agaricomycotina</taxon>
        <taxon>Agaricomycetes</taxon>
        <taxon>Agaricomycetidae</taxon>
        <taxon>Agaricales</taxon>
        <taxon>Agaricineae</taxon>
        <taxon>Strophariaceae</taxon>
        <taxon>Psilocybe</taxon>
    </lineage>
</organism>
<dbReference type="InterPro" id="IPR001128">
    <property type="entry name" value="Cyt_P450"/>
</dbReference>
<keyword evidence="11" id="KW-1133">Transmembrane helix</keyword>
<evidence type="ECO:0000256" key="5">
    <source>
        <dbReference type="ARBA" id="ARBA00022723"/>
    </source>
</evidence>
<dbReference type="SUPFAM" id="SSF48264">
    <property type="entry name" value="Cytochrome P450"/>
    <property type="match status" value="1"/>
</dbReference>
<keyword evidence="11" id="KW-0812">Transmembrane</keyword>
<evidence type="ECO:0000256" key="11">
    <source>
        <dbReference type="SAM" id="Phobius"/>
    </source>
</evidence>
<feature type="transmembrane region" description="Helical" evidence="11">
    <location>
        <begin position="6"/>
        <end position="28"/>
    </location>
</feature>
<dbReference type="CDD" id="cd11065">
    <property type="entry name" value="CYP64-like"/>
    <property type="match status" value="1"/>
</dbReference>
<protein>
    <recommendedName>
        <fullName evidence="14">Cytochrome P450</fullName>
    </recommendedName>
</protein>
<dbReference type="InterPro" id="IPR036396">
    <property type="entry name" value="Cyt_P450_sf"/>
</dbReference>
<dbReference type="InParanoid" id="A0A409WTF5"/>
<dbReference type="GO" id="GO:0020037">
    <property type="term" value="F:heme binding"/>
    <property type="evidence" value="ECO:0007669"/>
    <property type="project" value="InterPro"/>
</dbReference>
<dbReference type="GO" id="GO:0005506">
    <property type="term" value="F:iron ion binding"/>
    <property type="evidence" value="ECO:0007669"/>
    <property type="project" value="InterPro"/>
</dbReference>
<evidence type="ECO:0000256" key="1">
    <source>
        <dbReference type="ARBA" id="ARBA00001971"/>
    </source>
</evidence>
<evidence type="ECO:0000313" key="13">
    <source>
        <dbReference type="Proteomes" id="UP000283269"/>
    </source>
</evidence>